<comment type="caution">
    <text evidence="1">The sequence shown here is derived from an EMBL/GenBank/DDBJ whole genome shotgun (WGS) entry which is preliminary data.</text>
</comment>
<sequence>MNRIRHEKFKPFLEFPLEQRQAEAIRLQKQIDRCISEYGGRFTSRVLLNEPGRPDIYNQSFSFYFLGTDKLTIWNAIIITARKAFWDEVSDLARNRATDMLTEEEQEEVFNLEFVPAQWSPTGEVLGYSRAKREEMRFGKFGGLTYHEMCRKLETDIIHNDPPPIFESYSLDRSYVYGIGLHIVVDKEVINQPTIDAAIERFLEMGEREWVSTHPVPRSRLPLETEIEALERLGTWAGPDT</sequence>
<evidence type="ECO:0000313" key="1">
    <source>
        <dbReference type="EMBL" id="RZT91731.1"/>
    </source>
</evidence>
<accession>A0A4Q7V5C6</accession>
<dbReference type="Proteomes" id="UP000293398">
    <property type="component" value="Unassembled WGS sequence"/>
</dbReference>
<keyword evidence="2" id="KW-1185">Reference proteome</keyword>
<gene>
    <name evidence="1" type="ORF">EV681_4491</name>
</gene>
<dbReference type="EMBL" id="SHKO01000005">
    <property type="protein sequence ID" value="RZT91731.1"/>
    <property type="molecule type" value="Genomic_DNA"/>
</dbReference>
<evidence type="ECO:0000313" key="2">
    <source>
        <dbReference type="Proteomes" id="UP000293398"/>
    </source>
</evidence>
<dbReference type="AlphaFoldDB" id="A0A4Q7V5C6"/>
<reference evidence="1 2" key="1">
    <citation type="submission" date="2019-02" db="EMBL/GenBank/DDBJ databases">
        <title>Genomic Encyclopedia of Type Strains, Phase IV (KMG-IV): sequencing the most valuable type-strain genomes for metagenomic binning, comparative biology and taxonomic classification.</title>
        <authorList>
            <person name="Goeker M."/>
        </authorList>
    </citation>
    <scope>NUCLEOTIDE SEQUENCE [LARGE SCALE GENOMIC DNA]</scope>
    <source>
        <strain evidence="1 2">DSM 23814</strain>
    </source>
</reference>
<dbReference type="RefSeq" id="WP_207227129.1">
    <property type="nucleotide sequence ID" value="NZ_SHKO01000005.1"/>
</dbReference>
<organism evidence="1 2">
    <name type="scientific">Advenella incenata</name>
    <dbReference type="NCBI Taxonomy" id="267800"/>
    <lineage>
        <taxon>Bacteria</taxon>
        <taxon>Pseudomonadati</taxon>
        <taxon>Pseudomonadota</taxon>
        <taxon>Betaproteobacteria</taxon>
        <taxon>Burkholderiales</taxon>
        <taxon>Alcaligenaceae</taxon>
    </lineage>
</organism>
<protein>
    <submittedName>
        <fullName evidence="1">Uncharacterized protein</fullName>
    </submittedName>
</protein>
<proteinExistence type="predicted"/>
<name>A0A4Q7V5C6_9BURK</name>